<accession>A0A6S6R0S4</accession>
<proteinExistence type="predicted"/>
<gene>
    <name evidence="1" type="ORF">acsn021_07640</name>
</gene>
<name>A0A6S6R0S4_9FIRM</name>
<evidence type="ECO:0000313" key="2">
    <source>
        <dbReference type="Proteomes" id="UP000515561"/>
    </source>
</evidence>
<organism evidence="1 2">
    <name type="scientific">Anaerocolumna cellulosilytica</name>
    <dbReference type="NCBI Taxonomy" id="433286"/>
    <lineage>
        <taxon>Bacteria</taxon>
        <taxon>Bacillati</taxon>
        <taxon>Bacillota</taxon>
        <taxon>Clostridia</taxon>
        <taxon>Lachnospirales</taxon>
        <taxon>Lachnospiraceae</taxon>
        <taxon>Anaerocolumna</taxon>
    </lineage>
</organism>
<dbReference type="EMBL" id="AP023367">
    <property type="protein sequence ID" value="BCJ93195.1"/>
    <property type="molecule type" value="Genomic_DNA"/>
</dbReference>
<evidence type="ECO:0000313" key="1">
    <source>
        <dbReference type="EMBL" id="BCJ93195.1"/>
    </source>
</evidence>
<reference evidence="1 2" key="1">
    <citation type="journal article" date="2016" name="Int. J. Syst. Evol. Microbiol.">
        <title>Descriptions of Anaerotaenia torta gen. nov., sp. nov. and Anaerocolumna cellulosilytica gen. nov., sp. nov. isolated from a methanogenic reactor of cattle waste.</title>
        <authorList>
            <person name="Uek A."/>
            <person name="Ohtaki Y."/>
            <person name="Kaku N."/>
            <person name="Ueki K."/>
        </authorList>
    </citation>
    <scope>NUCLEOTIDE SEQUENCE [LARGE SCALE GENOMIC DNA]</scope>
    <source>
        <strain evidence="1 2">SN021</strain>
    </source>
</reference>
<dbReference type="RefSeq" id="WP_184095103.1">
    <property type="nucleotide sequence ID" value="NZ_AP023367.1"/>
</dbReference>
<protein>
    <submittedName>
        <fullName evidence="1">Uncharacterized protein</fullName>
    </submittedName>
</protein>
<dbReference type="KEGG" id="acel:acsn021_07640"/>
<dbReference type="InterPro" id="IPR036388">
    <property type="entry name" value="WH-like_DNA-bd_sf"/>
</dbReference>
<dbReference type="CDD" id="cd05709">
    <property type="entry name" value="S2P-M50"/>
    <property type="match status" value="1"/>
</dbReference>
<sequence length="403" mass="46694">MSGEVILEQDEWKPHLKESVYTNDIYLNKEGKGNWVVGEYECDTQFTLPAYQKEAFDNVCTLLDGKHTIVEIADSTGIHSKEILSILQVLKSKGMLREKYSGTQTRFSEVDNLSIKLINYQFKNHLNSIKNRKIAAVLVKGMHIILLLSILVFVYLNIRNNFAAFNNTTLERWLSFGKSESNQWTGYLLINLGMVLMFVFHELGHVISGVHAGIQPEKFSFVLYLGFIPMFYVKNKNIYSLKKKDFLKVLLAGCYVNIILCIIFLDFYLFTGSEICKTLAMSNLRIFFINLWPLSLSDGYFIFSVLFRHPNLRYKFHYFIAKPKIIKKYNRMEVLYTFLSMFILVLTMSFEVTWFIGLFNISEQLKVVIVSAILCTYIIVLHFLNKRKFEINPYGSATVGVQS</sequence>
<dbReference type="Proteomes" id="UP000515561">
    <property type="component" value="Chromosome"/>
</dbReference>
<dbReference type="AlphaFoldDB" id="A0A6S6R0S4"/>
<dbReference type="Gene3D" id="1.10.10.10">
    <property type="entry name" value="Winged helix-like DNA-binding domain superfamily/Winged helix DNA-binding domain"/>
    <property type="match status" value="1"/>
</dbReference>
<keyword evidence="2" id="KW-1185">Reference proteome</keyword>